<evidence type="ECO:0000313" key="4">
    <source>
        <dbReference type="Proteomes" id="UP000179621"/>
    </source>
</evidence>
<accession>A0ABX3BZ34</accession>
<evidence type="ECO:0000313" key="3">
    <source>
        <dbReference type="EMBL" id="OHU09016.1"/>
    </source>
</evidence>
<keyword evidence="4" id="KW-1185">Reference proteome</keyword>
<feature type="chain" id="PRO_5046994286" evidence="1">
    <location>
        <begin position="27"/>
        <end position="348"/>
    </location>
</feature>
<keyword evidence="1" id="KW-0732">Signal</keyword>
<proteinExistence type="predicted"/>
<comment type="caution">
    <text evidence="3">The sequence shown here is derived from an EMBL/GenBank/DDBJ whole genome shotgun (WGS) entry which is preliminary data.</text>
</comment>
<dbReference type="PROSITE" id="PS51257">
    <property type="entry name" value="PROKAR_LIPOPROTEIN"/>
    <property type="match status" value="1"/>
</dbReference>
<feature type="signal peptide" evidence="1">
    <location>
        <begin position="1"/>
        <end position="26"/>
    </location>
</feature>
<sequence length="348" mass="37527">MRRAVKFLVALPISVIVLISGCSSTALDPTRMPVPGGYTPRNGYSIRIEFSSALNLPGRAKVDFGGIQIGVLDHLELVDTTAVAHVEIDGGTILPANTRAELRQATVLGDIYIAMIAPDRPTPEQLHAGDTISLQNTAPASNVEDLLRSMSTYIGGGTLNTLQETIVNVNKAFPQPEELTHIHRNLTGMLHDLASNSQTIDEMITSLQNITGSLVENTRPFQRLLIEGPQKLSALAEVAVGIVDLVVALGRLSTNARPLVDTVTPDFLQMISYFTPFLNTATTADTTIPVLADKTVRLIRDRLIPFFGDGGPKYTVTGINTPGQSLGVDPAERADEVVRRMQTMGLLR</sequence>
<dbReference type="PANTHER" id="PTHR33371">
    <property type="entry name" value="INTERMEMBRANE PHOSPHOLIPID TRANSPORT SYSTEM BINDING PROTEIN MLAD-RELATED"/>
    <property type="match status" value="1"/>
</dbReference>
<dbReference type="RefSeq" id="WP_070913015.1">
    <property type="nucleotide sequence ID" value="NZ_MLIC01000008.1"/>
</dbReference>
<dbReference type="Proteomes" id="UP000179621">
    <property type="component" value="Unassembled WGS sequence"/>
</dbReference>
<feature type="domain" description="Mce/MlaD" evidence="2">
    <location>
        <begin position="42"/>
        <end position="117"/>
    </location>
</feature>
<dbReference type="PANTHER" id="PTHR33371:SF15">
    <property type="entry name" value="LIPOPROTEIN LPRN"/>
    <property type="match status" value="1"/>
</dbReference>
<dbReference type="Pfam" id="PF02470">
    <property type="entry name" value="MlaD"/>
    <property type="match status" value="1"/>
</dbReference>
<dbReference type="InterPro" id="IPR003399">
    <property type="entry name" value="Mce/MlaD"/>
</dbReference>
<gene>
    <name evidence="3" type="ORF">BKG73_13240</name>
</gene>
<name>A0ABX3BZ34_9MYCO</name>
<protein>
    <submittedName>
        <fullName evidence="3">Mammalian cell entry protein</fullName>
    </submittedName>
</protein>
<evidence type="ECO:0000256" key="1">
    <source>
        <dbReference type="SAM" id="SignalP"/>
    </source>
</evidence>
<dbReference type="InterPro" id="IPR052336">
    <property type="entry name" value="MlaD_Phospholipid_Transporter"/>
</dbReference>
<reference evidence="3 4" key="1">
    <citation type="submission" date="2016-10" db="EMBL/GenBank/DDBJ databases">
        <title>Evaluation of Human, Animal and Environmental Mycobacterium chelonae Isolates by Core Genome Phylogenomic Analysis, Targeted Gene Comparison, and Anti-microbial Susceptibility Patterns: A Tale of Mistaken Identities.</title>
        <authorList>
            <person name="Fogelson S.B."/>
            <person name="Camus A.C."/>
            <person name="Lorenz W."/>
            <person name="Vasireddy R."/>
            <person name="Vasireddy S."/>
            <person name="Smith T."/>
            <person name="Brown-Elliott B.A."/>
            <person name="Wallace R.J.Jr."/>
            <person name="Hasan N.A."/>
            <person name="Reischl U."/>
            <person name="Sanchez S."/>
        </authorList>
    </citation>
    <scope>NUCLEOTIDE SEQUENCE [LARGE SCALE GENOMIC DNA]</scope>
    <source>
        <strain evidence="3 4">8528</strain>
    </source>
</reference>
<evidence type="ECO:0000259" key="2">
    <source>
        <dbReference type="Pfam" id="PF02470"/>
    </source>
</evidence>
<organism evidence="3 4">
    <name type="scientific">Mycobacteroides saopaulense</name>
    <dbReference type="NCBI Taxonomy" id="1578165"/>
    <lineage>
        <taxon>Bacteria</taxon>
        <taxon>Bacillati</taxon>
        <taxon>Actinomycetota</taxon>
        <taxon>Actinomycetes</taxon>
        <taxon>Mycobacteriales</taxon>
        <taxon>Mycobacteriaceae</taxon>
        <taxon>Mycobacteroides</taxon>
    </lineage>
</organism>
<dbReference type="EMBL" id="MLIH01000025">
    <property type="protein sequence ID" value="OHU09016.1"/>
    <property type="molecule type" value="Genomic_DNA"/>
</dbReference>